<proteinExistence type="predicted"/>
<protein>
    <submittedName>
        <fullName evidence="1">Uncharacterized protein</fullName>
    </submittedName>
</protein>
<dbReference type="EMBL" id="CM042059">
    <property type="protein sequence ID" value="KAI3681584.1"/>
    <property type="molecule type" value="Genomic_DNA"/>
</dbReference>
<gene>
    <name evidence="1" type="ORF">L6452_36384</name>
</gene>
<evidence type="ECO:0000313" key="1">
    <source>
        <dbReference type="EMBL" id="KAI3681584.1"/>
    </source>
</evidence>
<reference evidence="2" key="1">
    <citation type="journal article" date="2022" name="Mol. Ecol. Resour.">
        <title>The genomes of chicory, endive, great burdock and yacon provide insights into Asteraceae palaeo-polyploidization history and plant inulin production.</title>
        <authorList>
            <person name="Fan W."/>
            <person name="Wang S."/>
            <person name="Wang H."/>
            <person name="Wang A."/>
            <person name="Jiang F."/>
            <person name="Liu H."/>
            <person name="Zhao H."/>
            <person name="Xu D."/>
            <person name="Zhang Y."/>
        </authorList>
    </citation>
    <scope>NUCLEOTIDE SEQUENCE [LARGE SCALE GENOMIC DNA]</scope>
    <source>
        <strain evidence="2">cv. Niubang</strain>
    </source>
</reference>
<organism evidence="1 2">
    <name type="scientific">Arctium lappa</name>
    <name type="common">Greater burdock</name>
    <name type="synonym">Lappa major</name>
    <dbReference type="NCBI Taxonomy" id="4217"/>
    <lineage>
        <taxon>Eukaryota</taxon>
        <taxon>Viridiplantae</taxon>
        <taxon>Streptophyta</taxon>
        <taxon>Embryophyta</taxon>
        <taxon>Tracheophyta</taxon>
        <taxon>Spermatophyta</taxon>
        <taxon>Magnoliopsida</taxon>
        <taxon>eudicotyledons</taxon>
        <taxon>Gunneridae</taxon>
        <taxon>Pentapetalae</taxon>
        <taxon>asterids</taxon>
        <taxon>campanulids</taxon>
        <taxon>Asterales</taxon>
        <taxon>Asteraceae</taxon>
        <taxon>Carduoideae</taxon>
        <taxon>Cardueae</taxon>
        <taxon>Arctiinae</taxon>
        <taxon>Arctium</taxon>
    </lineage>
</organism>
<keyword evidence="2" id="KW-1185">Reference proteome</keyword>
<dbReference type="Proteomes" id="UP001055879">
    <property type="component" value="Linkage Group LG13"/>
</dbReference>
<sequence>MLGDGGRDMGSKQTSKQKQLFFFSDVGCSLQIWDGGGQCDGISFGGFLRELMQWAGWAAEEEGLPNGYWAHDNAGPKLLMLLKENKTRSPTDQSD</sequence>
<name>A0ACB8Y9N1_ARCLA</name>
<reference evidence="1 2" key="2">
    <citation type="journal article" date="2022" name="Mol. Ecol. Resour.">
        <title>The genomes of chicory, endive, great burdock and yacon provide insights into Asteraceae paleo-polyploidization history and plant inulin production.</title>
        <authorList>
            <person name="Fan W."/>
            <person name="Wang S."/>
            <person name="Wang H."/>
            <person name="Wang A."/>
            <person name="Jiang F."/>
            <person name="Liu H."/>
            <person name="Zhao H."/>
            <person name="Xu D."/>
            <person name="Zhang Y."/>
        </authorList>
    </citation>
    <scope>NUCLEOTIDE SEQUENCE [LARGE SCALE GENOMIC DNA]</scope>
    <source>
        <strain evidence="2">cv. Niubang</strain>
    </source>
</reference>
<evidence type="ECO:0000313" key="2">
    <source>
        <dbReference type="Proteomes" id="UP001055879"/>
    </source>
</evidence>
<accession>A0ACB8Y9N1</accession>
<comment type="caution">
    <text evidence="1">The sequence shown here is derived from an EMBL/GenBank/DDBJ whole genome shotgun (WGS) entry which is preliminary data.</text>
</comment>